<sequence length="87" mass="9916">MSRYISPSLANVECRSGYGIWVSISKWFFINGILVPGNSPLVSYSWSAPYIERYRVRPGGTLMKSSEPNWGPWELEDLADDPNQDFI</sequence>
<dbReference type="EMBL" id="CAJVRM010000107">
    <property type="protein sequence ID" value="CAG8974510.1"/>
    <property type="molecule type" value="Genomic_DNA"/>
</dbReference>
<proteinExistence type="predicted"/>
<dbReference type="AlphaFoldDB" id="A0A9N9LFM5"/>
<gene>
    <name evidence="1" type="ORF">HYALB_00009045</name>
</gene>
<keyword evidence="2" id="KW-1185">Reference proteome</keyword>
<organism evidence="1 2">
    <name type="scientific">Hymenoscyphus albidus</name>
    <dbReference type="NCBI Taxonomy" id="595503"/>
    <lineage>
        <taxon>Eukaryota</taxon>
        <taxon>Fungi</taxon>
        <taxon>Dikarya</taxon>
        <taxon>Ascomycota</taxon>
        <taxon>Pezizomycotina</taxon>
        <taxon>Leotiomycetes</taxon>
        <taxon>Helotiales</taxon>
        <taxon>Helotiaceae</taxon>
        <taxon>Hymenoscyphus</taxon>
    </lineage>
</organism>
<name>A0A9N9LFM5_9HELO</name>
<dbReference type="Proteomes" id="UP000701801">
    <property type="component" value="Unassembled WGS sequence"/>
</dbReference>
<accession>A0A9N9LFM5</accession>
<comment type="caution">
    <text evidence="1">The sequence shown here is derived from an EMBL/GenBank/DDBJ whole genome shotgun (WGS) entry which is preliminary data.</text>
</comment>
<evidence type="ECO:0000313" key="1">
    <source>
        <dbReference type="EMBL" id="CAG8974510.1"/>
    </source>
</evidence>
<reference evidence="1" key="1">
    <citation type="submission" date="2021-07" db="EMBL/GenBank/DDBJ databases">
        <authorList>
            <person name="Durling M."/>
        </authorList>
    </citation>
    <scope>NUCLEOTIDE SEQUENCE</scope>
</reference>
<protein>
    <submittedName>
        <fullName evidence="1">Uncharacterized protein</fullName>
    </submittedName>
</protein>
<evidence type="ECO:0000313" key="2">
    <source>
        <dbReference type="Proteomes" id="UP000701801"/>
    </source>
</evidence>